<dbReference type="InParanoid" id="C5K5I7"/>
<proteinExistence type="predicted"/>
<evidence type="ECO:0000313" key="2">
    <source>
        <dbReference type="Proteomes" id="UP000007800"/>
    </source>
</evidence>
<accession>C5K5I7</accession>
<evidence type="ECO:0000313" key="1">
    <source>
        <dbReference type="EMBL" id="EER20249.1"/>
    </source>
</evidence>
<organism evidence="2">
    <name type="scientific">Perkinsus marinus (strain ATCC 50983 / TXsc)</name>
    <dbReference type="NCBI Taxonomy" id="423536"/>
    <lineage>
        <taxon>Eukaryota</taxon>
        <taxon>Sar</taxon>
        <taxon>Alveolata</taxon>
        <taxon>Perkinsozoa</taxon>
        <taxon>Perkinsea</taxon>
        <taxon>Perkinsida</taxon>
        <taxon>Perkinsidae</taxon>
        <taxon>Perkinsus</taxon>
    </lineage>
</organism>
<dbReference type="RefSeq" id="XP_002788453.1">
    <property type="nucleotide sequence ID" value="XM_002788407.1"/>
</dbReference>
<sequence>MLKQQVYVKSTELEFMMHVDGRRHVNMLPCDVCGIVLQCEWDYQQHIGGVDEDTTITSVATVIKIKSCDTMHNSD</sequence>
<reference evidence="1 2" key="1">
    <citation type="submission" date="2008-07" db="EMBL/GenBank/DDBJ databases">
        <authorList>
            <person name="El-Sayed N."/>
            <person name="Caler E."/>
            <person name="Inman J."/>
            <person name="Amedeo P."/>
            <person name="Hass B."/>
            <person name="Wortman J."/>
        </authorList>
    </citation>
    <scope>NUCLEOTIDE SEQUENCE [LARGE SCALE GENOMIC DNA]</scope>
    <source>
        <strain evidence="2">ATCC 50983 / TXsc</strain>
    </source>
</reference>
<gene>
    <name evidence="1" type="ORF">Pmar_PMAR010010</name>
</gene>
<keyword evidence="2" id="KW-1185">Reference proteome</keyword>
<dbReference type="GeneID" id="9053790"/>
<dbReference type="AlphaFoldDB" id="C5K5I7"/>
<dbReference type="EMBL" id="GG670634">
    <property type="protein sequence ID" value="EER20249.1"/>
    <property type="molecule type" value="Genomic_DNA"/>
</dbReference>
<name>C5K5I7_PERM5</name>
<dbReference type="Proteomes" id="UP000007800">
    <property type="component" value="Unassembled WGS sequence"/>
</dbReference>
<protein>
    <submittedName>
        <fullName evidence="1">Uncharacterized protein</fullName>
    </submittedName>
</protein>